<organism evidence="2 3">
    <name type="scientific">Favolaschia claudopus</name>
    <dbReference type="NCBI Taxonomy" id="2862362"/>
    <lineage>
        <taxon>Eukaryota</taxon>
        <taxon>Fungi</taxon>
        <taxon>Dikarya</taxon>
        <taxon>Basidiomycota</taxon>
        <taxon>Agaricomycotina</taxon>
        <taxon>Agaricomycetes</taxon>
        <taxon>Agaricomycetidae</taxon>
        <taxon>Agaricales</taxon>
        <taxon>Marasmiineae</taxon>
        <taxon>Mycenaceae</taxon>
        <taxon>Favolaschia</taxon>
    </lineage>
</organism>
<dbReference type="AlphaFoldDB" id="A0AAW0CZ89"/>
<dbReference type="GO" id="GO:0006139">
    <property type="term" value="P:nucleobase-containing compound metabolic process"/>
    <property type="evidence" value="ECO:0007669"/>
    <property type="project" value="InterPro"/>
</dbReference>
<feature type="domain" description="3'-5' exonuclease" evidence="1">
    <location>
        <begin position="74"/>
        <end position="212"/>
    </location>
</feature>
<dbReference type="GO" id="GO:0008408">
    <property type="term" value="F:3'-5' exonuclease activity"/>
    <property type="evidence" value="ECO:0007669"/>
    <property type="project" value="InterPro"/>
</dbReference>
<dbReference type="GO" id="GO:0003676">
    <property type="term" value="F:nucleic acid binding"/>
    <property type="evidence" value="ECO:0007669"/>
    <property type="project" value="InterPro"/>
</dbReference>
<dbReference type="Gene3D" id="3.30.420.10">
    <property type="entry name" value="Ribonuclease H-like superfamily/Ribonuclease H"/>
    <property type="match status" value="1"/>
</dbReference>
<gene>
    <name evidence="2" type="ORF">R3P38DRAFT_3176560</name>
</gene>
<dbReference type="Pfam" id="PF01612">
    <property type="entry name" value="DNA_pol_A_exo1"/>
    <property type="match status" value="1"/>
</dbReference>
<dbReference type="SUPFAM" id="SSF53098">
    <property type="entry name" value="Ribonuclease H-like"/>
    <property type="match status" value="1"/>
</dbReference>
<name>A0AAW0CZ89_9AGAR</name>
<dbReference type="EMBL" id="JAWWNJ010000011">
    <property type="protein sequence ID" value="KAK7044302.1"/>
    <property type="molecule type" value="Genomic_DNA"/>
</dbReference>
<dbReference type="InterPro" id="IPR002562">
    <property type="entry name" value="3'-5'_exonuclease_dom"/>
</dbReference>
<evidence type="ECO:0000313" key="3">
    <source>
        <dbReference type="Proteomes" id="UP001362999"/>
    </source>
</evidence>
<protein>
    <submittedName>
        <fullName evidence="2">Ribonuclease H-like domain-containing protein</fullName>
    </submittedName>
</protein>
<comment type="caution">
    <text evidence="2">The sequence shown here is derived from an EMBL/GenBank/DDBJ whole genome shotgun (WGS) entry which is preliminary data.</text>
</comment>
<dbReference type="InterPro" id="IPR012337">
    <property type="entry name" value="RNaseH-like_sf"/>
</dbReference>
<dbReference type="InterPro" id="IPR036397">
    <property type="entry name" value="RNaseH_sf"/>
</dbReference>
<reference evidence="2 3" key="1">
    <citation type="journal article" date="2024" name="J Genomics">
        <title>Draft genome sequencing and assembly of Favolaschia claudopus CIRM-BRFM 2984 isolated from oak limbs.</title>
        <authorList>
            <person name="Navarro D."/>
            <person name="Drula E."/>
            <person name="Chaduli D."/>
            <person name="Cazenave R."/>
            <person name="Ahrendt S."/>
            <person name="Wang J."/>
            <person name="Lipzen A."/>
            <person name="Daum C."/>
            <person name="Barry K."/>
            <person name="Grigoriev I.V."/>
            <person name="Favel A."/>
            <person name="Rosso M.N."/>
            <person name="Martin F."/>
        </authorList>
    </citation>
    <scope>NUCLEOTIDE SEQUENCE [LARGE SCALE GENOMIC DNA]</scope>
    <source>
        <strain evidence="2 3">CIRM-BRFM 2984</strain>
    </source>
</reference>
<evidence type="ECO:0000259" key="1">
    <source>
        <dbReference type="Pfam" id="PF01612"/>
    </source>
</evidence>
<dbReference type="Proteomes" id="UP001362999">
    <property type="component" value="Unassembled WGS sequence"/>
</dbReference>
<keyword evidence="3" id="KW-1185">Reference proteome</keyword>
<accession>A0AAW0CZ89</accession>
<evidence type="ECO:0000313" key="2">
    <source>
        <dbReference type="EMBL" id="KAK7044302.1"/>
    </source>
</evidence>
<sequence>MSGAPTTAFVVENPPAPCISMLGFILSLPVLLFSGMKKTKVLMWFGHHYIGTRSAQPAIPFGPWFPFKLRRIPVIVSDEPSVNAILSHIKPGMKIGFDMEYNPNHSTQANNRSITSVQIATPSRLIVVDMRNLNVLPVEMHRVITSSDIVKLGVGLQNDTNYLWRDFSVPCRRFMDVGFMLRLALPEKYPNGANNVSLQACVECIFDRTLPKTSSTTYDWGLGVPAVGHPRYTELITCTHQFIASQAIAHLQDFATDAALDAEAPLALYEPIRLLLLQKAISLWRHLPEYWYTFDYINGGSVRMHPNALGALQNWTFVNCPWFIGGDFNGYWM</sequence>
<proteinExistence type="predicted"/>